<dbReference type="EMBL" id="FOCT01000001">
    <property type="protein sequence ID" value="SEM77448.1"/>
    <property type="molecule type" value="Genomic_DNA"/>
</dbReference>
<evidence type="ECO:0000313" key="2">
    <source>
        <dbReference type="Proteomes" id="UP000183898"/>
    </source>
</evidence>
<reference evidence="1 2" key="1">
    <citation type="submission" date="2016-10" db="EMBL/GenBank/DDBJ databases">
        <authorList>
            <person name="de Groot N.N."/>
        </authorList>
    </citation>
    <scope>NUCLEOTIDE SEQUENCE [LARGE SCALE GENOMIC DNA]</scope>
    <source>
        <strain evidence="1 2">Nl18</strain>
    </source>
</reference>
<organism evidence="1 2">
    <name type="scientific">Nitrosospira multiformis</name>
    <dbReference type="NCBI Taxonomy" id="1231"/>
    <lineage>
        <taxon>Bacteria</taxon>
        <taxon>Pseudomonadati</taxon>
        <taxon>Pseudomonadota</taxon>
        <taxon>Betaproteobacteria</taxon>
        <taxon>Nitrosomonadales</taxon>
        <taxon>Nitrosomonadaceae</taxon>
        <taxon>Nitrosospira</taxon>
    </lineage>
</organism>
<sequence length="472" mass="53017">MRATIQFSQPDKKFDILQKLFSFVKGFKNLRQHILEQGILLERSNSGEIENVQRALAGINYLEARVIDNSVRIFVTDGELRALFDLMIPVSRKQNDFSRILWERGFTIEELSQDQAENLRNQFSAIATVTIGPDVPRTRIYTVSGQIFQEDGVPLCASGFTVCAFDALSVNTLVRCGAIGAVQDDGFYRIDYAWRSNGRKGPDLLVRVFDPEGGIVAEARKNPAAIQEFLDITVKTLCIVRGTIRQVDGFPLPHLLVRAFDRDMRSETLLGQAITDAEGSYQITYSTNKLRMKDKADLIVRVFEPSDSEDKETGDEIGFSEIIFNAPLQQAVDLEIKSGKFRGSSEYERYITALKLLIEGEPVHQLTDKDLSFLGGKTGIPLEHLNYLRLDDQWCFHYSVEPAVVYSLLRQGLPADLHHLSTEKPTRLHEALQASLAHNIAPAALADKVDQAIKPLLSLADSMVFELERRAK</sequence>
<protein>
    <recommendedName>
        <fullName evidence="3">Carboxypeptidase regulatory-like domain-containing protein</fullName>
    </recommendedName>
</protein>
<dbReference type="Proteomes" id="UP000183898">
    <property type="component" value="Unassembled WGS sequence"/>
</dbReference>
<evidence type="ECO:0008006" key="3">
    <source>
        <dbReference type="Google" id="ProtNLM"/>
    </source>
</evidence>
<proteinExistence type="predicted"/>
<dbReference type="RefSeq" id="WP_074743662.1">
    <property type="nucleotide sequence ID" value="NZ_FOCT01000001.1"/>
</dbReference>
<name>A0A1H8B5Y0_9PROT</name>
<evidence type="ECO:0000313" key="1">
    <source>
        <dbReference type="EMBL" id="SEM77448.1"/>
    </source>
</evidence>
<accession>A0A1H8B5Y0</accession>
<gene>
    <name evidence="1" type="ORF">SAMN05216404_101116</name>
</gene>
<dbReference type="AlphaFoldDB" id="A0A1H8B5Y0"/>